<dbReference type="CDD" id="cd14686">
    <property type="entry name" value="bZIP"/>
    <property type="match status" value="1"/>
</dbReference>
<comment type="caution">
    <text evidence="6">The sequence shown here is derived from an EMBL/GenBank/DDBJ whole genome shotgun (WGS) entry which is preliminary data.</text>
</comment>
<name>A0A9P9I8G4_9PLEO</name>
<organism evidence="6 7">
    <name type="scientific">Dendryphion nanum</name>
    <dbReference type="NCBI Taxonomy" id="256645"/>
    <lineage>
        <taxon>Eukaryota</taxon>
        <taxon>Fungi</taxon>
        <taxon>Dikarya</taxon>
        <taxon>Ascomycota</taxon>
        <taxon>Pezizomycotina</taxon>
        <taxon>Dothideomycetes</taxon>
        <taxon>Pleosporomycetidae</taxon>
        <taxon>Pleosporales</taxon>
        <taxon>Torulaceae</taxon>
        <taxon>Dendryphion</taxon>
    </lineage>
</organism>
<dbReference type="Pfam" id="PF03131">
    <property type="entry name" value="bZIP_Maf"/>
    <property type="match status" value="1"/>
</dbReference>
<keyword evidence="2" id="KW-0238">DNA-binding</keyword>
<dbReference type="AlphaFoldDB" id="A0A9P9I8G4"/>
<dbReference type="InterPro" id="IPR004827">
    <property type="entry name" value="bZIP"/>
</dbReference>
<dbReference type="GO" id="GO:0003700">
    <property type="term" value="F:DNA-binding transcription factor activity"/>
    <property type="evidence" value="ECO:0007669"/>
    <property type="project" value="InterPro"/>
</dbReference>
<keyword evidence="3" id="KW-0804">Transcription</keyword>
<dbReference type="InterPro" id="IPR004826">
    <property type="entry name" value="bZIP_Maf"/>
</dbReference>
<accession>A0A9P9I8G4</accession>
<keyword evidence="7" id="KW-1185">Reference proteome</keyword>
<reference evidence="6" key="1">
    <citation type="journal article" date="2021" name="Nat. Commun.">
        <title>Genetic determinants of endophytism in the Arabidopsis root mycobiome.</title>
        <authorList>
            <person name="Mesny F."/>
            <person name="Miyauchi S."/>
            <person name="Thiergart T."/>
            <person name="Pickel B."/>
            <person name="Atanasova L."/>
            <person name="Karlsson M."/>
            <person name="Huettel B."/>
            <person name="Barry K.W."/>
            <person name="Haridas S."/>
            <person name="Chen C."/>
            <person name="Bauer D."/>
            <person name="Andreopoulos W."/>
            <person name="Pangilinan J."/>
            <person name="LaButti K."/>
            <person name="Riley R."/>
            <person name="Lipzen A."/>
            <person name="Clum A."/>
            <person name="Drula E."/>
            <person name="Henrissat B."/>
            <person name="Kohler A."/>
            <person name="Grigoriev I.V."/>
            <person name="Martin F.M."/>
            <person name="Hacquard S."/>
        </authorList>
    </citation>
    <scope>NUCLEOTIDE SEQUENCE</scope>
    <source>
        <strain evidence="6">MPI-CAGE-CH-0243</strain>
    </source>
</reference>
<feature type="domain" description="BZIP" evidence="5">
    <location>
        <begin position="105"/>
        <end position="174"/>
    </location>
</feature>
<evidence type="ECO:0000256" key="3">
    <source>
        <dbReference type="ARBA" id="ARBA00023163"/>
    </source>
</evidence>
<evidence type="ECO:0000313" key="7">
    <source>
        <dbReference type="Proteomes" id="UP000700596"/>
    </source>
</evidence>
<dbReference type="OrthoDB" id="3945479at2759"/>
<evidence type="ECO:0000256" key="4">
    <source>
        <dbReference type="SAM" id="Coils"/>
    </source>
</evidence>
<protein>
    <recommendedName>
        <fullName evidence="5">BZIP domain-containing protein</fullName>
    </recommendedName>
</protein>
<dbReference type="SMART" id="SM00338">
    <property type="entry name" value="BRLZ"/>
    <property type="match status" value="1"/>
</dbReference>
<evidence type="ECO:0000313" key="6">
    <source>
        <dbReference type="EMBL" id="KAH7111873.1"/>
    </source>
</evidence>
<dbReference type="GO" id="GO:0003677">
    <property type="term" value="F:DNA binding"/>
    <property type="evidence" value="ECO:0007669"/>
    <property type="project" value="UniProtKB-KW"/>
</dbReference>
<sequence>MSSRKNQQLNRSTFDRTVVPTTTSFDLLSTATFSQVATVPSFNSQPGLNNVYPKFCISPIAMPTSSAPGVHRRARRKNARFDIPLEQSLQNIDQLILESTSGEKIEELKQHKRRLKNRQAAYESPGIDSRYRKKKRTEELGAENKLYVERNRGLEEEKAELEMQLKNLTVKNEELLLQNSHLSQEVGALRSERERLVEKQSDPSSTILLSQPLDEFSEFSIDMDKWNEFVMADDFAMNSNQWI</sequence>
<gene>
    <name evidence="6" type="ORF">B0J11DRAFT_585800</name>
</gene>
<dbReference type="EMBL" id="JAGMWT010000023">
    <property type="protein sequence ID" value="KAH7111873.1"/>
    <property type="molecule type" value="Genomic_DNA"/>
</dbReference>
<evidence type="ECO:0000259" key="5">
    <source>
        <dbReference type="SMART" id="SM00338"/>
    </source>
</evidence>
<proteinExistence type="predicted"/>
<evidence type="ECO:0000256" key="1">
    <source>
        <dbReference type="ARBA" id="ARBA00023015"/>
    </source>
</evidence>
<keyword evidence="1" id="KW-0805">Transcription regulation</keyword>
<dbReference type="Proteomes" id="UP000700596">
    <property type="component" value="Unassembled WGS sequence"/>
</dbReference>
<feature type="coiled-coil region" evidence="4">
    <location>
        <begin position="144"/>
        <end position="199"/>
    </location>
</feature>
<keyword evidence="4" id="KW-0175">Coiled coil</keyword>
<evidence type="ECO:0000256" key="2">
    <source>
        <dbReference type="ARBA" id="ARBA00023125"/>
    </source>
</evidence>